<sequence>MKSAPDEILCRFAHHLSCEYSADYGINPCYTGAATTLSLPHLLSSLDEERVRCTFPCLAIGPSSRHSRTVRRMGEQPLGMGIGMGVDDERLGNDIYDESITAIARDLRRTMRMGKRAVPLAPSMLLRNVLRSFGAMLERRLRRTVFKLAERSAIATTTKFCDVNADTYRETLLERERITAALRALSLSGQGRDSETSLDFSSSPSWSLLTPTAAYTEFSIEDNNTIDDYWEVEQDGAEVILPLRFMAHVDVHVLDGREVSVTFGAPGTITGVFASGRNRPDSVSVDIDTTILLREMKRRCRELVKMAVSIACEGTPCINAIVDDLDSVSSVSSSSFGSISPDRVSCSPYSRLSRKTRNSISKSFIRNSSLFSDIPSKKRKHLQSLSVLE</sequence>
<protein>
    <submittedName>
        <fullName evidence="1">Uncharacterized protein</fullName>
    </submittedName>
</protein>
<evidence type="ECO:0000313" key="1">
    <source>
        <dbReference type="EMBL" id="CAD9314485.1"/>
    </source>
</evidence>
<name>A0A7S1VXP5_9STRA</name>
<dbReference type="AlphaFoldDB" id="A0A7S1VXP5"/>
<reference evidence="1" key="1">
    <citation type="submission" date="2021-01" db="EMBL/GenBank/DDBJ databases">
        <authorList>
            <person name="Corre E."/>
            <person name="Pelletier E."/>
            <person name="Niang G."/>
            <person name="Scheremetjew M."/>
            <person name="Finn R."/>
            <person name="Kale V."/>
            <person name="Holt S."/>
            <person name="Cochrane G."/>
            <person name="Meng A."/>
            <person name="Brown T."/>
            <person name="Cohen L."/>
        </authorList>
    </citation>
    <scope>NUCLEOTIDE SEQUENCE</scope>
    <source>
        <strain evidence="1">Pop2</strain>
    </source>
</reference>
<proteinExistence type="predicted"/>
<gene>
    <name evidence="1" type="ORF">DBRI1063_LOCUS891</name>
</gene>
<dbReference type="EMBL" id="HBGN01001367">
    <property type="protein sequence ID" value="CAD9314485.1"/>
    <property type="molecule type" value="Transcribed_RNA"/>
</dbReference>
<organism evidence="1">
    <name type="scientific">Ditylum brightwellii</name>
    <dbReference type="NCBI Taxonomy" id="49249"/>
    <lineage>
        <taxon>Eukaryota</taxon>
        <taxon>Sar</taxon>
        <taxon>Stramenopiles</taxon>
        <taxon>Ochrophyta</taxon>
        <taxon>Bacillariophyta</taxon>
        <taxon>Mediophyceae</taxon>
        <taxon>Lithodesmiophycidae</taxon>
        <taxon>Lithodesmiales</taxon>
        <taxon>Lithodesmiaceae</taxon>
        <taxon>Ditylum</taxon>
    </lineage>
</organism>
<accession>A0A7S1VXP5</accession>